<dbReference type="EMBL" id="JARQWQ010000064">
    <property type="protein sequence ID" value="KAK2555207.1"/>
    <property type="molecule type" value="Genomic_DNA"/>
</dbReference>
<keyword evidence="3" id="KW-0413">Isomerase</keyword>
<evidence type="ECO:0000256" key="1">
    <source>
        <dbReference type="ARBA" id="ARBA00005446"/>
    </source>
</evidence>
<dbReference type="PROSITE" id="PS51192">
    <property type="entry name" value="HELICASE_ATP_BIND_1"/>
    <property type="match status" value="1"/>
</dbReference>
<evidence type="ECO:0000256" key="2">
    <source>
        <dbReference type="ARBA" id="ARBA00023125"/>
    </source>
</evidence>
<gene>
    <name evidence="6" type="ORF">P5673_023185</name>
</gene>
<dbReference type="Pfam" id="PF00270">
    <property type="entry name" value="DEAD"/>
    <property type="match status" value="1"/>
</dbReference>
<evidence type="ECO:0000256" key="3">
    <source>
        <dbReference type="ARBA" id="ARBA00023235"/>
    </source>
</evidence>
<dbReference type="Proteomes" id="UP001249851">
    <property type="component" value="Unassembled WGS sequence"/>
</dbReference>
<evidence type="ECO:0000313" key="6">
    <source>
        <dbReference type="EMBL" id="KAK2555207.1"/>
    </source>
</evidence>
<keyword evidence="2" id="KW-0238">DNA-binding</keyword>
<dbReference type="AlphaFoldDB" id="A0AAD9Q5K3"/>
<dbReference type="InterPro" id="IPR011545">
    <property type="entry name" value="DEAD/DEAH_box_helicase_dom"/>
</dbReference>
<dbReference type="InterPro" id="IPR027417">
    <property type="entry name" value="P-loop_NTPase"/>
</dbReference>
<dbReference type="GO" id="GO:0005524">
    <property type="term" value="F:ATP binding"/>
    <property type="evidence" value="ECO:0007669"/>
    <property type="project" value="InterPro"/>
</dbReference>
<dbReference type="InterPro" id="IPR014001">
    <property type="entry name" value="Helicase_ATP-bd"/>
</dbReference>
<dbReference type="PANTHER" id="PTHR13710">
    <property type="entry name" value="DNA HELICASE RECQ FAMILY MEMBER"/>
    <property type="match status" value="1"/>
</dbReference>
<keyword evidence="4" id="KW-0539">Nucleus</keyword>
<feature type="domain" description="Helicase ATP-binding" evidence="5">
    <location>
        <begin position="27"/>
        <end position="173"/>
    </location>
</feature>
<keyword evidence="6" id="KW-0378">Hydrolase</keyword>
<evidence type="ECO:0000313" key="7">
    <source>
        <dbReference type="Proteomes" id="UP001249851"/>
    </source>
</evidence>
<reference evidence="6" key="2">
    <citation type="journal article" date="2023" name="Science">
        <title>Genomic signatures of disease resistance in endangered staghorn corals.</title>
        <authorList>
            <person name="Vollmer S.V."/>
            <person name="Selwyn J.D."/>
            <person name="Despard B.A."/>
            <person name="Roesel C.L."/>
        </authorList>
    </citation>
    <scope>NUCLEOTIDE SEQUENCE</scope>
    <source>
        <strain evidence="6">K2</strain>
    </source>
</reference>
<dbReference type="GO" id="GO:0005737">
    <property type="term" value="C:cytoplasm"/>
    <property type="evidence" value="ECO:0007669"/>
    <property type="project" value="TreeGrafter"/>
</dbReference>
<dbReference type="GO" id="GO:0009378">
    <property type="term" value="F:four-way junction helicase activity"/>
    <property type="evidence" value="ECO:0007669"/>
    <property type="project" value="TreeGrafter"/>
</dbReference>
<dbReference type="GO" id="GO:0000724">
    <property type="term" value="P:double-strand break repair via homologous recombination"/>
    <property type="evidence" value="ECO:0007669"/>
    <property type="project" value="TreeGrafter"/>
</dbReference>
<accession>A0AAD9Q5K3</accession>
<dbReference type="GO" id="GO:0043138">
    <property type="term" value="F:3'-5' DNA helicase activity"/>
    <property type="evidence" value="ECO:0007669"/>
    <property type="project" value="TreeGrafter"/>
</dbReference>
<comment type="caution">
    <text evidence="6">The sequence shown here is derived from an EMBL/GenBank/DDBJ whole genome shotgun (WGS) entry which is preliminary data.</text>
</comment>
<evidence type="ECO:0000256" key="4">
    <source>
        <dbReference type="ARBA" id="ARBA00023242"/>
    </source>
</evidence>
<keyword evidence="6" id="KW-0547">Nucleotide-binding</keyword>
<dbReference type="SUPFAM" id="SSF52540">
    <property type="entry name" value="P-loop containing nucleoside triphosphate hydrolases"/>
    <property type="match status" value="1"/>
</dbReference>
<comment type="similarity">
    <text evidence="1">Belongs to the helicase family. RecQ subfamily.</text>
</comment>
<keyword evidence="6" id="KW-0347">Helicase</keyword>
<dbReference type="Gene3D" id="3.40.50.300">
    <property type="entry name" value="P-loop containing nucleotide triphosphate hydrolases"/>
    <property type="match status" value="1"/>
</dbReference>
<keyword evidence="7" id="KW-1185">Reference proteome</keyword>
<keyword evidence="6" id="KW-0067">ATP-binding</keyword>
<evidence type="ECO:0000259" key="5">
    <source>
        <dbReference type="PROSITE" id="PS51192"/>
    </source>
</evidence>
<dbReference type="GO" id="GO:0003677">
    <property type="term" value="F:DNA binding"/>
    <property type="evidence" value="ECO:0007669"/>
    <property type="project" value="UniProtKB-KW"/>
</dbReference>
<dbReference type="PANTHER" id="PTHR13710:SF153">
    <property type="entry name" value="RECQ-LIKE DNA HELICASE BLM"/>
    <property type="match status" value="1"/>
</dbReference>
<name>A0AAD9Q5K3_ACRCE</name>
<organism evidence="6 7">
    <name type="scientific">Acropora cervicornis</name>
    <name type="common">Staghorn coral</name>
    <dbReference type="NCBI Taxonomy" id="6130"/>
    <lineage>
        <taxon>Eukaryota</taxon>
        <taxon>Metazoa</taxon>
        <taxon>Cnidaria</taxon>
        <taxon>Anthozoa</taxon>
        <taxon>Hexacorallia</taxon>
        <taxon>Scleractinia</taxon>
        <taxon>Astrocoeniina</taxon>
        <taxon>Acroporidae</taxon>
        <taxon>Acropora</taxon>
    </lineage>
</organism>
<protein>
    <submittedName>
        <fullName evidence="6">ATP-dependent DNA helicase hus2/rqh1</fullName>
    </submittedName>
</protein>
<proteinExistence type="inferred from homology"/>
<reference evidence="6" key="1">
    <citation type="journal article" date="2023" name="G3 (Bethesda)">
        <title>Whole genome assembly and annotation of the endangered Caribbean coral Acropora cervicornis.</title>
        <authorList>
            <person name="Selwyn J.D."/>
            <person name="Vollmer S.V."/>
        </authorList>
    </citation>
    <scope>NUCLEOTIDE SEQUENCE</scope>
    <source>
        <strain evidence="6">K2</strain>
    </source>
</reference>
<sequence length="294" mass="33229">MFKKAVSSSLHELGLVSLKKEQRQAVEAIVMKGRDVLAVLLTGFRRSLIYQVSPGTFDFMAGNVDRVIILVVSPLNALMRHQISTLNERGLTSFMVQGRSVQVEDSRGGEYRASFSMEALKEPHCRILLIHPEVCVDDSNLISLFKSPIYQKRVKCVVVDEAHLMKECCKILFIDHNMSISNSSLGNTLDQPMEKLIIDSLRLDNAFLVEANHDRSNIFYESKLRSSSGEDKLDAVLAPLANELMGKKLKRHLQLFMSAFTQGTEQYFPSGADHISKNRLFAQFHAEYPQHEKD</sequence>
<dbReference type="GO" id="GO:0005634">
    <property type="term" value="C:nucleus"/>
    <property type="evidence" value="ECO:0007669"/>
    <property type="project" value="TreeGrafter"/>
</dbReference>
<dbReference type="GO" id="GO:0005694">
    <property type="term" value="C:chromosome"/>
    <property type="evidence" value="ECO:0007669"/>
    <property type="project" value="TreeGrafter"/>
</dbReference>